<dbReference type="RefSeq" id="WP_115501832.1">
    <property type="nucleotide sequence ID" value="NZ_CABMMK010000001.1"/>
</dbReference>
<keyword evidence="10" id="KW-0456">Lyase</keyword>
<dbReference type="SUPFAM" id="SSF51658">
    <property type="entry name" value="Xylose isomerase-like"/>
    <property type="match status" value="1"/>
</dbReference>
<organism evidence="11 12">
    <name type="scientific">Bacteroides intestinalis</name>
    <dbReference type="NCBI Taxonomy" id="329854"/>
    <lineage>
        <taxon>Bacteria</taxon>
        <taxon>Pseudomonadati</taxon>
        <taxon>Bacteroidota</taxon>
        <taxon>Bacteroidia</taxon>
        <taxon>Bacteroidales</taxon>
        <taxon>Bacteroidaceae</taxon>
        <taxon>Bacteroides</taxon>
    </lineage>
</organism>
<dbReference type="InterPro" id="IPR004628">
    <property type="entry name" value="Man_deHydtase"/>
</dbReference>
<evidence type="ECO:0000256" key="7">
    <source>
        <dbReference type="ARBA" id="ARBA00012927"/>
    </source>
</evidence>
<comment type="function">
    <text evidence="4">Catalyzes the dehydration of D-mannonate.</text>
</comment>
<comment type="cofactor">
    <cofactor evidence="2">
        <name>Mn(2+)</name>
        <dbReference type="ChEBI" id="CHEBI:29035"/>
    </cofactor>
</comment>
<dbReference type="PANTHER" id="PTHR30387">
    <property type="entry name" value="MANNONATE DEHYDRATASE"/>
    <property type="match status" value="1"/>
</dbReference>
<name>A0A3E4KRL6_9BACE</name>
<reference evidence="11 12" key="1">
    <citation type="submission" date="2018-08" db="EMBL/GenBank/DDBJ databases">
        <title>A genome reference for cultivated species of the human gut microbiota.</title>
        <authorList>
            <person name="Zou Y."/>
            <person name="Xue W."/>
            <person name="Luo G."/>
        </authorList>
    </citation>
    <scope>NUCLEOTIDE SEQUENCE [LARGE SCALE GENOMIC DNA]</scope>
    <source>
        <strain evidence="11 12">AF19-10AC</strain>
    </source>
</reference>
<evidence type="ECO:0000256" key="2">
    <source>
        <dbReference type="ARBA" id="ARBA00001936"/>
    </source>
</evidence>
<keyword evidence="8" id="KW-0408">Iron</keyword>
<dbReference type="InterPro" id="IPR036237">
    <property type="entry name" value="Xyl_isomerase-like_sf"/>
</dbReference>
<evidence type="ECO:0000313" key="11">
    <source>
        <dbReference type="EMBL" id="RGT58281.1"/>
    </source>
</evidence>
<dbReference type="PIRSF" id="PIRSF016049">
    <property type="entry name" value="Man_dehyd"/>
    <property type="match status" value="1"/>
</dbReference>
<dbReference type="AlphaFoldDB" id="A0A3E4KRL6"/>
<evidence type="ECO:0000256" key="6">
    <source>
        <dbReference type="ARBA" id="ARBA00007389"/>
    </source>
</evidence>
<dbReference type="Gene3D" id="3.20.20.150">
    <property type="entry name" value="Divalent-metal-dependent TIM barrel enzymes"/>
    <property type="match status" value="1"/>
</dbReference>
<gene>
    <name evidence="11" type="ORF">DWX27_00785</name>
</gene>
<dbReference type="GO" id="GO:0008927">
    <property type="term" value="F:mannonate dehydratase activity"/>
    <property type="evidence" value="ECO:0007669"/>
    <property type="project" value="UniProtKB-EC"/>
</dbReference>
<dbReference type="Pfam" id="PF03786">
    <property type="entry name" value="UxuA"/>
    <property type="match status" value="2"/>
</dbReference>
<dbReference type="EMBL" id="QRWT01000001">
    <property type="protein sequence ID" value="RGT58281.1"/>
    <property type="molecule type" value="Genomic_DNA"/>
</dbReference>
<protein>
    <recommendedName>
        <fullName evidence="7">mannonate dehydratase</fullName>
        <ecNumber evidence="7">4.2.1.8</ecNumber>
    </recommendedName>
</protein>
<comment type="similarity">
    <text evidence="6">Belongs to the mannonate dehydratase family.</text>
</comment>
<dbReference type="GO" id="GO:0030145">
    <property type="term" value="F:manganese ion binding"/>
    <property type="evidence" value="ECO:0007669"/>
    <property type="project" value="TreeGrafter"/>
</dbReference>
<accession>A0A3E4KRL6</accession>
<evidence type="ECO:0000256" key="1">
    <source>
        <dbReference type="ARBA" id="ARBA00001794"/>
    </source>
</evidence>
<comment type="caution">
    <text evidence="11">The sequence shown here is derived from an EMBL/GenBank/DDBJ whole genome shotgun (WGS) entry which is preliminary data.</text>
</comment>
<keyword evidence="9" id="KW-0464">Manganese</keyword>
<dbReference type="GO" id="GO:0008198">
    <property type="term" value="F:ferrous iron binding"/>
    <property type="evidence" value="ECO:0007669"/>
    <property type="project" value="TreeGrafter"/>
</dbReference>
<dbReference type="PANTHER" id="PTHR30387:SF2">
    <property type="entry name" value="MANNONATE DEHYDRATASE"/>
    <property type="match status" value="1"/>
</dbReference>
<sequence>MKLAWYLPTLPSVKWKIATQLGVEYAVAALPAERYYMKPWDFKALLYAKESLNDAGLKLEVIEPAPPHYKIKLGLPGRDEEIEIFKQVLRNMAALDIPVLCYNFMPQSGWYRTSFAKKGRGGALVTAFDSKLMQAAPQLTEAGTQTDIQIWDNYKYFMDKVLPVAEACKVKLALHPDDPPVPSLQGVSRIFRNVENFDKALELYPSDYNGITFCQGSFAAMNEDIPSLIRHFGRKIFFVHFRDIRGNADAFEETFHDEGQTDMKACMRAYKEIGFDGVIRTDHAPVMAGESGENPAYEMLGHIFATGYLKGLLEE</sequence>
<evidence type="ECO:0000256" key="8">
    <source>
        <dbReference type="ARBA" id="ARBA00023004"/>
    </source>
</evidence>
<evidence type="ECO:0000256" key="4">
    <source>
        <dbReference type="ARBA" id="ARBA00002713"/>
    </source>
</evidence>
<evidence type="ECO:0000256" key="9">
    <source>
        <dbReference type="ARBA" id="ARBA00023211"/>
    </source>
</evidence>
<comment type="cofactor">
    <cofactor evidence="3">
        <name>Fe(2+)</name>
        <dbReference type="ChEBI" id="CHEBI:29033"/>
    </cofactor>
</comment>
<evidence type="ECO:0000256" key="3">
    <source>
        <dbReference type="ARBA" id="ARBA00001954"/>
    </source>
</evidence>
<dbReference type="Proteomes" id="UP000284772">
    <property type="component" value="Unassembled WGS sequence"/>
</dbReference>
<evidence type="ECO:0000256" key="5">
    <source>
        <dbReference type="ARBA" id="ARBA00004892"/>
    </source>
</evidence>
<comment type="catalytic activity">
    <reaction evidence="1">
        <text>D-mannonate = 2-dehydro-3-deoxy-D-gluconate + H2O</text>
        <dbReference type="Rhea" id="RHEA:20097"/>
        <dbReference type="ChEBI" id="CHEBI:15377"/>
        <dbReference type="ChEBI" id="CHEBI:17767"/>
        <dbReference type="ChEBI" id="CHEBI:57990"/>
        <dbReference type="EC" id="4.2.1.8"/>
    </reaction>
</comment>
<proteinExistence type="inferred from homology"/>
<evidence type="ECO:0000313" key="12">
    <source>
        <dbReference type="Proteomes" id="UP000284772"/>
    </source>
</evidence>
<comment type="pathway">
    <text evidence="5">Carbohydrate metabolism; pentose and glucuronate interconversion.</text>
</comment>
<dbReference type="EC" id="4.2.1.8" evidence="7"/>
<evidence type="ECO:0000256" key="10">
    <source>
        <dbReference type="ARBA" id="ARBA00023239"/>
    </source>
</evidence>
<dbReference type="GO" id="GO:0042840">
    <property type="term" value="P:D-glucuronate catabolic process"/>
    <property type="evidence" value="ECO:0007669"/>
    <property type="project" value="TreeGrafter"/>
</dbReference>